<feature type="binding site" evidence="1">
    <location>
        <position position="209"/>
    </location>
    <ligand>
        <name>Zn(2+)</name>
        <dbReference type="ChEBI" id="CHEBI:29105"/>
    </ligand>
</feature>
<organism evidence="3">
    <name type="scientific">Cladocopium goreaui</name>
    <dbReference type="NCBI Taxonomy" id="2562237"/>
    <lineage>
        <taxon>Eukaryota</taxon>
        <taxon>Sar</taxon>
        <taxon>Alveolata</taxon>
        <taxon>Dinophyceae</taxon>
        <taxon>Suessiales</taxon>
        <taxon>Symbiodiniaceae</taxon>
        <taxon>Cladocopium</taxon>
    </lineage>
</organism>
<evidence type="ECO:0000256" key="1">
    <source>
        <dbReference type="PIRSR" id="PIRSR605019-1"/>
    </source>
</evidence>
<gene>
    <name evidence="3" type="ORF">C1SCF055_LOCUS13340</name>
</gene>
<dbReference type="SUPFAM" id="SSF48150">
    <property type="entry name" value="DNA-glycosylase"/>
    <property type="match status" value="1"/>
</dbReference>
<proteinExistence type="predicted"/>
<dbReference type="EMBL" id="CAMXCT010001031">
    <property type="protein sequence ID" value="CAI3985953.1"/>
    <property type="molecule type" value="Genomic_DNA"/>
</dbReference>
<feature type="compositionally biased region" description="Polar residues" evidence="2">
    <location>
        <begin position="1"/>
        <end position="12"/>
    </location>
</feature>
<evidence type="ECO:0000256" key="2">
    <source>
        <dbReference type="SAM" id="MobiDB-lite"/>
    </source>
</evidence>
<comment type="caution">
    <text evidence="3">The sequence shown here is derived from an EMBL/GenBank/DDBJ whole genome shotgun (WGS) entry which is preliminary data.</text>
</comment>
<dbReference type="PANTHER" id="PTHR30037:SF4">
    <property type="entry name" value="DNA-3-METHYLADENINE GLYCOSYLASE I"/>
    <property type="match status" value="1"/>
</dbReference>
<keyword evidence="1" id="KW-0862">Zinc</keyword>
<dbReference type="AlphaFoldDB" id="A0A9P1FRQ4"/>
<dbReference type="Proteomes" id="UP001152797">
    <property type="component" value="Unassembled WGS sequence"/>
</dbReference>
<dbReference type="GO" id="GO:0008725">
    <property type="term" value="F:DNA-3-methyladenine glycosylase activity"/>
    <property type="evidence" value="ECO:0007669"/>
    <property type="project" value="InterPro"/>
</dbReference>
<dbReference type="Pfam" id="PF03352">
    <property type="entry name" value="Adenine_glyco"/>
    <property type="match status" value="1"/>
</dbReference>
<reference evidence="4 5" key="2">
    <citation type="submission" date="2024-05" db="EMBL/GenBank/DDBJ databases">
        <authorList>
            <person name="Chen Y."/>
            <person name="Shah S."/>
            <person name="Dougan E. K."/>
            <person name="Thang M."/>
            <person name="Chan C."/>
        </authorList>
    </citation>
    <scope>NUCLEOTIDE SEQUENCE [LARGE SCALE GENOMIC DNA]</scope>
</reference>
<evidence type="ECO:0000313" key="5">
    <source>
        <dbReference type="Proteomes" id="UP001152797"/>
    </source>
</evidence>
<dbReference type="EMBL" id="CAMXCT020001031">
    <property type="protein sequence ID" value="CAL1139328.1"/>
    <property type="molecule type" value="Genomic_DNA"/>
</dbReference>
<dbReference type="EMBL" id="CAMXCT030001031">
    <property type="protein sequence ID" value="CAL4773265.1"/>
    <property type="molecule type" value="Genomic_DNA"/>
</dbReference>
<reference evidence="3" key="1">
    <citation type="submission" date="2022-10" db="EMBL/GenBank/DDBJ databases">
        <authorList>
            <person name="Chen Y."/>
            <person name="Dougan E. K."/>
            <person name="Chan C."/>
            <person name="Rhodes N."/>
            <person name="Thang M."/>
        </authorList>
    </citation>
    <scope>NUCLEOTIDE SEQUENCE</scope>
</reference>
<protein>
    <submittedName>
        <fullName evidence="4">GMP synthase [glutamine-hydrolyzing]</fullName>
    </submittedName>
</protein>
<dbReference type="InterPro" id="IPR011257">
    <property type="entry name" value="DNA_glycosylase"/>
</dbReference>
<sequence length="229" mass="26139">MAQKRPASQQATPAKRRKLQDPAAWYESYSGATADYYKRYMDKEWGVPIYGPGRSRDNKLFEMLSLEGAQAGLSWDTILRKREAYRRAFDNFDIAKVAAYPPSKVTSLLKSPGEGSAVIVKNRGKIESVIRNAKLSLQAAEEYGSFCKFLWSFVKGRPKVNRWKNMKRIPVVTKEAMEMSKELKKRGFGFVGPTICYALMQSIGMVNDHPVNSPQWKRVNDIVERRFGK</sequence>
<keyword evidence="1" id="KW-0479">Metal-binding</keyword>
<dbReference type="InterPro" id="IPR005019">
    <property type="entry name" value="Adenine_glyco"/>
</dbReference>
<dbReference type="PANTHER" id="PTHR30037">
    <property type="entry name" value="DNA-3-METHYLADENINE GLYCOSYLASE 1"/>
    <property type="match status" value="1"/>
</dbReference>
<dbReference type="Gene3D" id="1.10.340.30">
    <property type="entry name" value="Hypothetical protein, domain 2"/>
    <property type="match status" value="1"/>
</dbReference>
<dbReference type="OrthoDB" id="3941538at2759"/>
<dbReference type="GO" id="GO:0046872">
    <property type="term" value="F:metal ion binding"/>
    <property type="evidence" value="ECO:0007669"/>
    <property type="project" value="UniProtKB-KW"/>
</dbReference>
<keyword evidence="5" id="KW-1185">Reference proteome</keyword>
<feature type="region of interest" description="Disordered" evidence="2">
    <location>
        <begin position="1"/>
        <end position="20"/>
    </location>
</feature>
<dbReference type="GO" id="GO:0006284">
    <property type="term" value="P:base-excision repair"/>
    <property type="evidence" value="ECO:0007669"/>
    <property type="project" value="InterPro"/>
</dbReference>
<evidence type="ECO:0000313" key="4">
    <source>
        <dbReference type="EMBL" id="CAL4773265.1"/>
    </source>
</evidence>
<evidence type="ECO:0000313" key="3">
    <source>
        <dbReference type="EMBL" id="CAI3985953.1"/>
    </source>
</evidence>
<name>A0A9P1FRQ4_9DINO</name>
<accession>A0A9P1FRQ4</accession>
<dbReference type="InterPro" id="IPR052891">
    <property type="entry name" value="DNA-3mA_glycosylase"/>
</dbReference>